<dbReference type="GO" id="GO:0005886">
    <property type="term" value="C:plasma membrane"/>
    <property type="evidence" value="ECO:0007669"/>
    <property type="project" value="UniProtKB-SubCell"/>
</dbReference>
<dbReference type="InterPro" id="IPR003593">
    <property type="entry name" value="AAA+_ATPase"/>
</dbReference>
<keyword evidence="3" id="KW-0547">Nucleotide-binding</keyword>
<evidence type="ECO:0000256" key="6">
    <source>
        <dbReference type="ARBA" id="ARBA00023136"/>
    </source>
</evidence>
<dbReference type="InterPro" id="IPR003439">
    <property type="entry name" value="ABC_transporter-like_ATP-bd"/>
</dbReference>
<protein>
    <submittedName>
        <fullName evidence="10">ATP-binding cassette subfamily C protein CydD</fullName>
    </submittedName>
</protein>
<gene>
    <name evidence="10" type="ORF">BKA16_001528</name>
</gene>
<dbReference type="GO" id="GO:0140359">
    <property type="term" value="F:ABC-type transporter activity"/>
    <property type="evidence" value="ECO:0007669"/>
    <property type="project" value="InterPro"/>
</dbReference>
<evidence type="ECO:0000313" key="11">
    <source>
        <dbReference type="Proteomes" id="UP000551501"/>
    </source>
</evidence>
<keyword evidence="4 10" id="KW-0067">ATP-binding</keyword>
<dbReference type="PROSITE" id="PS00211">
    <property type="entry name" value="ABC_TRANSPORTER_1"/>
    <property type="match status" value="1"/>
</dbReference>
<keyword evidence="2 7" id="KW-0812">Transmembrane</keyword>
<reference evidence="10 11" key="1">
    <citation type="submission" date="2020-08" db="EMBL/GenBank/DDBJ databases">
        <title>Sequencing the genomes of 1000 actinobacteria strains.</title>
        <authorList>
            <person name="Klenk H.-P."/>
        </authorList>
    </citation>
    <scope>NUCLEOTIDE SEQUENCE [LARGE SCALE GENOMIC DNA]</scope>
    <source>
        <strain evidence="10 11">DSM 45298</strain>
    </source>
</reference>
<feature type="domain" description="ABC transporter" evidence="8">
    <location>
        <begin position="341"/>
        <end position="560"/>
    </location>
</feature>
<feature type="transmembrane region" description="Helical" evidence="7">
    <location>
        <begin position="169"/>
        <end position="188"/>
    </location>
</feature>
<dbReference type="GO" id="GO:0016887">
    <property type="term" value="F:ATP hydrolysis activity"/>
    <property type="evidence" value="ECO:0007669"/>
    <property type="project" value="InterPro"/>
</dbReference>
<feature type="transmembrane region" description="Helical" evidence="7">
    <location>
        <begin position="21"/>
        <end position="47"/>
    </location>
</feature>
<dbReference type="Pfam" id="PF00005">
    <property type="entry name" value="ABC_tran"/>
    <property type="match status" value="1"/>
</dbReference>
<dbReference type="AlphaFoldDB" id="A0A840EYX4"/>
<dbReference type="InterPro" id="IPR014216">
    <property type="entry name" value="ABC_transptr_CydD"/>
</dbReference>
<evidence type="ECO:0000313" key="10">
    <source>
        <dbReference type="EMBL" id="MBB4134976.1"/>
    </source>
</evidence>
<dbReference type="EMBL" id="JACIFP010000001">
    <property type="protein sequence ID" value="MBB4134976.1"/>
    <property type="molecule type" value="Genomic_DNA"/>
</dbReference>
<feature type="transmembrane region" description="Helical" evidence="7">
    <location>
        <begin position="247"/>
        <end position="275"/>
    </location>
</feature>
<dbReference type="SMART" id="SM00382">
    <property type="entry name" value="AAA"/>
    <property type="match status" value="1"/>
</dbReference>
<dbReference type="PANTHER" id="PTHR24221:SF590">
    <property type="entry name" value="COMPONENT LINKED WITH THE ASSEMBLY OF CYTOCHROME' TRANSPORT TRANSMEMBRANE ATP-BINDING PROTEIN ABC TRANSPORTER CYDD-RELATED"/>
    <property type="match status" value="1"/>
</dbReference>
<evidence type="ECO:0000256" key="1">
    <source>
        <dbReference type="ARBA" id="ARBA00004651"/>
    </source>
</evidence>
<keyword evidence="5 7" id="KW-1133">Transmembrane helix</keyword>
<evidence type="ECO:0000256" key="3">
    <source>
        <dbReference type="ARBA" id="ARBA00022741"/>
    </source>
</evidence>
<dbReference type="InterPro" id="IPR011527">
    <property type="entry name" value="ABC1_TM_dom"/>
</dbReference>
<evidence type="ECO:0000259" key="8">
    <source>
        <dbReference type="PROSITE" id="PS50893"/>
    </source>
</evidence>
<evidence type="ECO:0000256" key="7">
    <source>
        <dbReference type="SAM" id="Phobius"/>
    </source>
</evidence>
<dbReference type="RefSeq" id="WP_183370088.1">
    <property type="nucleotide sequence ID" value="NZ_BAABHL010000037.1"/>
</dbReference>
<sequence>MSAAPPLDPRLLKYSRSARRYAVAVAGFSVASVVAVIAGAVAIAGLLGELVTDPAARTFGAQSVHLTVIAVAFAARAVSSYLQDRYAHRAALATIGELRARAVDALTDSTRTSPHRLAAERDRSSTVLLRGLDALVDYFADYLPALLSTAIITPLVVVVIAWADWPSAIIILVTIPLIPLFMVLIGLLTRDRTRRKLDAMSRQSSRLLDLLTGLPTLRGIGRAVGPVRRVDDLGREFHRTTMSSLRIAFLSGAALEMLATLSVALVAVGIGLRLVFGDMSLYAGVLALVLAPEAYLPLRRIGAAFHASQDGLEASREVLDVCDRAARSTGSRRIGVDGEAVVVDGLGVRTRDGWTPRGLNLRCEPGTVTVVSGRNGVGKSTLLAAILGLERPDEGSVRIGGVDVTDLEPTAFHEQVAWLPQHPMTTPGTVAENLALLDELDPARVADLSRVFGLAEIDAATMIGADGSGLSAGQRQRLALVRTLASDAPLILLDEPTAHLDAETAARVLDVVAARAADGATVVLVSHRPESRSVADVVVEVESDVQSATATIDGSVDARL</sequence>
<name>A0A840EYX4_9ACTN</name>
<dbReference type="PROSITE" id="PS50929">
    <property type="entry name" value="ABC_TM1F"/>
    <property type="match status" value="1"/>
</dbReference>
<comment type="caution">
    <text evidence="10">The sequence shown here is derived from an EMBL/GenBank/DDBJ whole genome shotgun (WGS) entry which is preliminary data.</text>
</comment>
<accession>A0A840EYX4</accession>
<comment type="subcellular location">
    <subcellularLocation>
        <location evidence="1">Cell membrane</location>
        <topology evidence="1">Multi-pass membrane protein</topology>
    </subcellularLocation>
</comment>
<evidence type="ECO:0000256" key="2">
    <source>
        <dbReference type="ARBA" id="ARBA00022692"/>
    </source>
</evidence>
<feature type="domain" description="ABC transmembrane type-1" evidence="9">
    <location>
        <begin position="23"/>
        <end position="310"/>
    </location>
</feature>
<dbReference type="CDD" id="cd03228">
    <property type="entry name" value="ABCC_MRP_Like"/>
    <property type="match status" value="1"/>
</dbReference>
<dbReference type="InterPro" id="IPR027417">
    <property type="entry name" value="P-loop_NTPase"/>
</dbReference>
<dbReference type="Proteomes" id="UP000551501">
    <property type="component" value="Unassembled WGS sequence"/>
</dbReference>
<dbReference type="GO" id="GO:0042883">
    <property type="term" value="P:cysteine transport"/>
    <property type="evidence" value="ECO:0007669"/>
    <property type="project" value="InterPro"/>
</dbReference>
<dbReference type="CDD" id="cd18584">
    <property type="entry name" value="ABC_6TM_AarD_CydD"/>
    <property type="match status" value="1"/>
</dbReference>
<feature type="transmembrane region" description="Helical" evidence="7">
    <location>
        <begin position="142"/>
        <end position="163"/>
    </location>
</feature>
<proteinExistence type="predicted"/>
<evidence type="ECO:0000259" key="9">
    <source>
        <dbReference type="PROSITE" id="PS50929"/>
    </source>
</evidence>
<dbReference type="Gene3D" id="3.40.50.300">
    <property type="entry name" value="P-loop containing nucleotide triphosphate hydrolases"/>
    <property type="match status" value="1"/>
</dbReference>
<keyword evidence="6 7" id="KW-0472">Membrane</keyword>
<dbReference type="Gene3D" id="1.20.1560.10">
    <property type="entry name" value="ABC transporter type 1, transmembrane domain"/>
    <property type="match status" value="1"/>
</dbReference>
<dbReference type="InterPro" id="IPR036640">
    <property type="entry name" value="ABC1_TM_sf"/>
</dbReference>
<dbReference type="GO" id="GO:0005524">
    <property type="term" value="F:ATP binding"/>
    <property type="evidence" value="ECO:0007669"/>
    <property type="project" value="UniProtKB-KW"/>
</dbReference>
<dbReference type="InterPro" id="IPR039421">
    <property type="entry name" value="Type_1_exporter"/>
</dbReference>
<evidence type="ECO:0000256" key="5">
    <source>
        <dbReference type="ARBA" id="ARBA00022989"/>
    </source>
</evidence>
<evidence type="ECO:0000256" key="4">
    <source>
        <dbReference type="ARBA" id="ARBA00022840"/>
    </source>
</evidence>
<dbReference type="PANTHER" id="PTHR24221">
    <property type="entry name" value="ATP-BINDING CASSETTE SUB-FAMILY B"/>
    <property type="match status" value="1"/>
</dbReference>
<feature type="transmembrane region" description="Helical" evidence="7">
    <location>
        <begin position="59"/>
        <end position="79"/>
    </location>
</feature>
<keyword evidence="11" id="KW-1185">Reference proteome</keyword>
<organism evidence="10 11">
    <name type="scientific">Gordonia humi</name>
    <dbReference type="NCBI Taxonomy" id="686429"/>
    <lineage>
        <taxon>Bacteria</taxon>
        <taxon>Bacillati</taxon>
        <taxon>Actinomycetota</taxon>
        <taxon>Actinomycetes</taxon>
        <taxon>Mycobacteriales</taxon>
        <taxon>Gordoniaceae</taxon>
        <taxon>Gordonia</taxon>
    </lineage>
</organism>
<dbReference type="PROSITE" id="PS50893">
    <property type="entry name" value="ABC_TRANSPORTER_2"/>
    <property type="match status" value="1"/>
</dbReference>
<dbReference type="NCBIfam" id="TIGR02857">
    <property type="entry name" value="CydD"/>
    <property type="match status" value="1"/>
</dbReference>
<dbReference type="SUPFAM" id="SSF52540">
    <property type="entry name" value="P-loop containing nucleoside triphosphate hydrolases"/>
    <property type="match status" value="1"/>
</dbReference>
<dbReference type="Pfam" id="PF00664">
    <property type="entry name" value="ABC_membrane"/>
    <property type="match status" value="1"/>
</dbReference>
<dbReference type="SUPFAM" id="SSF90123">
    <property type="entry name" value="ABC transporter transmembrane region"/>
    <property type="match status" value="1"/>
</dbReference>
<dbReference type="InterPro" id="IPR017871">
    <property type="entry name" value="ABC_transporter-like_CS"/>
</dbReference>